<feature type="transmembrane region" description="Helical" evidence="1">
    <location>
        <begin position="6"/>
        <end position="24"/>
    </location>
</feature>
<feature type="domain" description="Tail specific protease" evidence="2">
    <location>
        <begin position="267"/>
        <end position="487"/>
    </location>
</feature>
<gene>
    <name evidence="3" type="ORF">G3M99_13195</name>
</gene>
<keyword evidence="1" id="KW-0812">Transmembrane</keyword>
<dbReference type="GO" id="GO:0030288">
    <property type="term" value="C:outer membrane-bounded periplasmic space"/>
    <property type="evidence" value="ECO:0007669"/>
    <property type="project" value="TreeGrafter"/>
</dbReference>
<dbReference type="Proteomes" id="UP000481872">
    <property type="component" value="Unassembled WGS sequence"/>
</dbReference>
<dbReference type="GO" id="GO:0008236">
    <property type="term" value="F:serine-type peptidase activity"/>
    <property type="evidence" value="ECO:0007669"/>
    <property type="project" value="InterPro"/>
</dbReference>
<sequence>MKKKLIKTLTPILILSIIFAVYLIKKNSEINKKENFNRFVEGISLSRNELFKNAPSIKDEYIKWFKDGEDIFTPEETKEAIDYQKSFYQKNLILHSARRYNEKKVITYDEAEEDVNSLFKLFRYCYAAYGYFGGDIVFNEAKENIINTLNVQPSIKAEDFSNLLLNNLEFIKDGHFALADKNPFRYKFKSYYIYDKDEFFKNENGYYKIVDKRHYYIKEINKDKNIDKYMKYTINDNGKLVYSIAMLYENSSLNINTDITYSNNKDTLNESIVLDEVKFSTPNNNVPFEYSVEDNVPIAKLSAMYTSTEEDTSQYDFANSAIDMQNYPVSIIDLRGNRGGFVDAGTNWIQSYSGYSANPRGAYSYLNSSLIRELKKSNYPDSFVASYFISSSLNSKELPRIPNDKIVFVLIDKNTISAGEFFIECLMNMDNVILVGTNTSGANLCCDPYYHKLKNSSITVQLGNYLYLSPYGNEFEFNGFHPDILVDSNEALEKVQKLIKYYNLK</sequence>
<dbReference type="RefSeq" id="WP_199870451.1">
    <property type="nucleotide sequence ID" value="NZ_JAAGPU010000026.1"/>
</dbReference>
<keyword evidence="1" id="KW-0472">Membrane</keyword>
<evidence type="ECO:0000256" key="1">
    <source>
        <dbReference type="SAM" id="Phobius"/>
    </source>
</evidence>
<name>A0A6M0H507_9CLOT</name>
<dbReference type="EMBL" id="JAAGPU010000026">
    <property type="protein sequence ID" value="NEU05785.1"/>
    <property type="molecule type" value="Genomic_DNA"/>
</dbReference>
<dbReference type="InterPro" id="IPR029045">
    <property type="entry name" value="ClpP/crotonase-like_dom_sf"/>
</dbReference>
<evidence type="ECO:0000313" key="3">
    <source>
        <dbReference type="EMBL" id="NEU05785.1"/>
    </source>
</evidence>
<organism evidence="3 4">
    <name type="scientific">Clostridium senegalense</name>
    <dbReference type="NCBI Taxonomy" id="1465809"/>
    <lineage>
        <taxon>Bacteria</taxon>
        <taxon>Bacillati</taxon>
        <taxon>Bacillota</taxon>
        <taxon>Clostridia</taxon>
        <taxon>Eubacteriales</taxon>
        <taxon>Clostridiaceae</taxon>
        <taxon>Clostridium</taxon>
    </lineage>
</organism>
<keyword evidence="4" id="KW-1185">Reference proteome</keyword>
<proteinExistence type="predicted"/>
<dbReference type="PANTHER" id="PTHR32060:SF30">
    <property type="entry name" value="CARBOXY-TERMINAL PROCESSING PROTEASE CTPA"/>
    <property type="match status" value="1"/>
</dbReference>
<dbReference type="GO" id="GO:0007165">
    <property type="term" value="P:signal transduction"/>
    <property type="evidence" value="ECO:0007669"/>
    <property type="project" value="TreeGrafter"/>
</dbReference>
<dbReference type="AlphaFoldDB" id="A0A6M0H507"/>
<evidence type="ECO:0000313" key="4">
    <source>
        <dbReference type="Proteomes" id="UP000481872"/>
    </source>
</evidence>
<dbReference type="PANTHER" id="PTHR32060">
    <property type="entry name" value="TAIL-SPECIFIC PROTEASE"/>
    <property type="match status" value="1"/>
</dbReference>
<dbReference type="SMART" id="SM00245">
    <property type="entry name" value="TSPc"/>
    <property type="match status" value="1"/>
</dbReference>
<dbReference type="Pfam" id="PF03572">
    <property type="entry name" value="Peptidase_S41"/>
    <property type="match status" value="1"/>
</dbReference>
<comment type="caution">
    <text evidence="3">The sequence shown here is derived from an EMBL/GenBank/DDBJ whole genome shotgun (WGS) entry which is preliminary data.</text>
</comment>
<dbReference type="Gene3D" id="3.90.226.10">
    <property type="entry name" value="2-enoyl-CoA Hydratase, Chain A, domain 1"/>
    <property type="match status" value="1"/>
</dbReference>
<reference evidence="3 4" key="1">
    <citation type="submission" date="2020-02" db="EMBL/GenBank/DDBJ databases">
        <title>Genome assembly of a novel Clostridium senegalense strain.</title>
        <authorList>
            <person name="Gupta T.B."/>
            <person name="Jauregui R."/>
            <person name="Maclean P."/>
            <person name="Nawarathana A."/>
            <person name="Brightwell G."/>
        </authorList>
    </citation>
    <scope>NUCLEOTIDE SEQUENCE [LARGE SCALE GENOMIC DNA]</scope>
    <source>
        <strain evidence="3 4">AGRFS4</strain>
    </source>
</reference>
<dbReference type="GO" id="GO:0004175">
    <property type="term" value="F:endopeptidase activity"/>
    <property type="evidence" value="ECO:0007669"/>
    <property type="project" value="TreeGrafter"/>
</dbReference>
<keyword evidence="1" id="KW-1133">Transmembrane helix</keyword>
<dbReference type="SUPFAM" id="SSF52096">
    <property type="entry name" value="ClpP/crotonase"/>
    <property type="match status" value="1"/>
</dbReference>
<dbReference type="GO" id="GO:0006508">
    <property type="term" value="P:proteolysis"/>
    <property type="evidence" value="ECO:0007669"/>
    <property type="project" value="InterPro"/>
</dbReference>
<protein>
    <recommendedName>
        <fullName evidence="2">Tail specific protease domain-containing protein</fullName>
    </recommendedName>
</protein>
<accession>A0A6M0H507</accession>
<dbReference type="InterPro" id="IPR005151">
    <property type="entry name" value="Tail-specific_protease"/>
</dbReference>
<evidence type="ECO:0000259" key="2">
    <source>
        <dbReference type="SMART" id="SM00245"/>
    </source>
</evidence>